<protein>
    <submittedName>
        <fullName evidence="2">Uncharacterized protein</fullName>
    </submittedName>
</protein>
<gene>
    <name evidence="2" type="ORF">KC01_LOCUS13039</name>
</gene>
<accession>A0AAV2K1T4</accession>
<keyword evidence="3" id="KW-1185">Reference proteome</keyword>
<evidence type="ECO:0000313" key="2">
    <source>
        <dbReference type="EMBL" id="CAL1582428.1"/>
    </source>
</evidence>
<dbReference type="AlphaFoldDB" id="A0AAV2K1T4"/>
<name>A0AAV2K1T4_KNICA</name>
<reference evidence="2 3" key="1">
    <citation type="submission" date="2024-04" db="EMBL/GenBank/DDBJ databases">
        <authorList>
            <person name="Waldvogel A.-M."/>
            <person name="Schoenle A."/>
        </authorList>
    </citation>
    <scope>NUCLEOTIDE SEQUENCE [LARGE SCALE GENOMIC DNA]</scope>
</reference>
<dbReference type="EMBL" id="OZ035837">
    <property type="protein sequence ID" value="CAL1582428.1"/>
    <property type="molecule type" value="Genomic_DNA"/>
</dbReference>
<feature type="region of interest" description="Disordered" evidence="1">
    <location>
        <begin position="23"/>
        <end position="48"/>
    </location>
</feature>
<evidence type="ECO:0000256" key="1">
    <source>
        <dbReference type="SAM" id="MobiDB-lite"/>
    </source>
</evidence>
<sequence>MLYGPHYNIGVCAERPGGGLTTGGEWGWGGNPGGKGQHHTGGGGEECPYSKKGHSDLFIRLYLGATNEM</sequence>
<feature type="compositionally biased region" description="Gly residues" evidence="1">
    <location>
        <begin position="23"/>
        <end position="45"/>
    </location>
</feature>
<evidence type="ECO:0000313" key="3">
    <source>
        <dbReference type="Proteomes" id="UP001497482"/>
    </source>
</evidence>
<organism evidence="2 3">
    <name type="scientific">Knipowitschia caucasica</name>
    <name type="common">Caucasian dwarf goby</name>
    <name type="synonym">Pomatoschistus caucasicus</name>
    <dbReference type="NCBI Taxonomy" id="637954"/>
    <lineage>
        <taxon>Eukaryota</taxon>
        <taxon>Metazoa</taxon>
        <taxon>Chordata</taxon>
        <taxon>Craniata</taxon>
        <taxon>Vertebrata</taxon>
        <taxon>Euteleostomi</taxon>
        <taxon>Actinopterygii</taxon>
        <taxon>Neopterygii</taxon>
        <taxon>Teleostei</taxon>
        <taxon>Neoteleostei</taxon>
        <taxon>Acanthomorphata</taxon>
        <taxon>Gobiaria</taxon>
        <taxon>Gobiiformes</taxon>
        <taxon>Gobioidei</taxon>
        <taxon>Gobiidae</taxon>
        <taxon>Gobiinae</taxon>
        <taxon>Knipowitschia</taxon>
    </lineage>
</organism>
<proteinExistence type="predicted"/>
<dbReference type="Proteomes" id="UP001497482">
    <property type="component" value="Chromosome 15"/>
</dbReference>